<gene>
    <name evidence="1" type="ORF">JZ00_18610</name>
</gene>
<dbReference type="AlphaFoldDB" id="A0A0B1YWC9"/>
<evidence type="ECO:0000313" key="2">
    <source>
        <dbReference type="Proteomes" id="UP000030949"/>
    </source>
</evidence>
<protein>
    <submittedName>
        <fullName evidence="1">Uncharacterized protein</fullName>
    </submittedName>
</protein>
<name>A0A0B1YWC9_9PSED</name>
<organism evidence="1 2">
    <name type="scientific">Pseudomonas frederiksbergensis</name>
    <dbReference type="NCBI Taxonomy" id="104087"/>
    <lineage>
        <taxon>Bacteria</taxon>
        <taxon>Pseudomonadati</taxon>
        <taxon>Pseudomonadota</taxon>
        <taxon>Gammaproteobacteria</taxon>
        <taxon>Pseudomonadales</taxon>
        <taxon>Pseudomonadaceae</taxon>
        <taxon>Pseudomonas</taxon>
    </lineage>
</organism>
<accession>A0A0B1YWC9</accession>
<evidence type="ECO:0000313" key="1">
    <source>
        <dbReference type="EMBL" id="KHK63139.1"/>
    </source>
</evidence>
<reference evidence="2" key="1">
    <citation type="submission" date="2015-03" db="EMBL/GenBank/DDBJ databases">
        <title>Pseudomonas frederiksbergensis hydrocarbon degrader.</title>
        <authorList>
            <person name="Brown L.M."/>
            <person name="Ruiz O.N."/>
            <person name="Mueller S."/>
            <person name="Gunasekera T.S."/>
        </authorList>
    </citation>
    <scope>NUCLEOTIDE SEQUENCE [LARGE SCALE GENOMIC DNA]</scope>
    <source>
        <strain evidence="2">SI8</strain>
    </source>
</reference>
<dbReference type="Proteomes" id="UP000030949">
    <property type="component" value="Unassembled WGS sequence"/>
</dbReference>
<comment type="caution">
    <text evidence="1">The sequence shown here is derived from an EMBL/GenBank/DDBJ whole genome shotgun (WGS) entry which is preliminary data.</text>
</comment>
<proteinExistence type="predicted"/>
<dbReference type="EMBL" id="JQGJ01000012">
    <property type="protein sequence ID" value="KHK63139.1"/>
    <property type="molecule type" value="Genomic_DNA"/>
</dbReference>
<sequence length="159" mass="17645">MTMVAACLVMTDQIAFAEVAPAKRSTEAAKRTQANVQDLVKSVVGELRKLEADMSKYTRILCEKDVPEGHLEDHPFGLIADNLRFVEKKLREVGTPVGREKEFNTLLRAVAKARSVAAMNDSLIRQRTIVPNVIESDIDLDGLKTLTARNTQRLIDQVG</sequence>